<dbReference type="Gene3D" id="2.130.10.130">
    <property type="entry name" value="Integrin alpha, N-terminal"/>
    <property type="match status" value="1"/>
</dbReference>
<dbReference type="Proteomes" id="UP000053240">
    <property type="component" value="Unassembled WGS sequence"/>
</dbReference>
<name>A0A194RNX3_PAPMA</name>
<sequence>MSKLMTAALRAFLFCAKIGQENAGALARRHRAADSGLLMLLTHSLTLADAKSHTIILILSYLSQRNRNTNWREAAALEAVSAGIEPALFAVLALRQRLPLILVGAPEDDPFRLAGVSRPGAVYRCDPSRRTAQPSLAPCSIMDFDKNKVTYCVRSRHDLESRRTNSCVYSHLPQLEKSAA</sequence>
<protein>
    <submittedName>
        <fullName evidence="1">Uncharacterized protein</fullName>
    </submittedName>
</protein>
<accession>A0A194RNX3</accession>
<gene>
    <name evidence="1" type="ORF">RR48_12620</name>
</gene>
<proteinExistence type="predicted"/>
<organism evidence="1 2">
    <name type="scientific">Papilio machaon</name>
    <name type="common">Old World swallowtail butterfly</name>
    <dbReference type="NCBI Taxonomy" id="76193"/>
    <lineage>
        <taxon>Eukaryota</taxon>
        <taxon>Metazoa</taxon>
        <taxon>Ecdysozoa</taxon>
        <taxon>Arthropoda</taxon>
        <taxon>Hexapoda</taxon>
        <taxon>Insecta</taxon>
        <taxon>Pterygota</taxon>
        <taxon>Neoptera</taxon>
        <taxon>Endopterygota</taxon>
        <taxon>Lepidoptera</taxon>
        <taxon>Glossata</taxon>
        <taxon>Ditrysia</taxon>
        <taxon>Papilionoidea</taxon>
        <taxon>Papilionidae</taxon>
        <taxon>Papilioninae</taxon>
        <taxon>Papilio</taxon>
    </lineage>
</organism>
<dbReference type="InParanoid" id="A0A194RNX3"/>
<dbReference type="AlphaFoldDB" id="A0A194RNX3"/>
<evidence type="ECO:0000313" key="2">
    <source>
        <dbReference type="Proteomes" id="UP000053240"/>
    </source>
</evidence>
<evidence type="ECO:0000313" key="1">
    <source>
        <dbReference type="EMBL" id="KPJ19109.1"/>
    </source>
</evidence>
<reference evidence="1 2" key="1">
    <citation type="journal article" date="2015" name="Nat. Commun.">
        <title>Outbred genome sequencing and CRISPR/Cas9 gene editing in butterflies.</title>
        <authorList>
            <person name="Li X."/>
            <person name="Fan D."/>
            <person name="Zhang W."/>
            <person name="Liu G."/>
            <person name="Zhang L."/>
            <person name="Zhao L."/>
            <person name="Fang X."/>
            <person name="Chen L."/>
            <person name="Dong Y."/>
            <person name="Chen Y."/>
            <person name="Ding Y."/>
            <person name="Zhao R."/>
            <person name="Feng M."/>
            <person name="Zhu Y."/>
            <person name="Feng Y."/>
            <person name="Jiang X."/>
            <person name="Zhu D."/>
            <person name="Xiang H."/>
            <person name="Feng X."/>
            <person name="Li S."/>
            <person name="Wang J."/>
            <person name="Zhang G."/>
            <person name="Kronforst M.R."/>
            <person name="Wang W."/>
        </authorList>
    </citation>
    <scope>NUCLEOTIDE SEQUENCE [LARGE SCALE GENOMIC DNA]</scope>
    <source>
        <strain evidence="1">Ya'a_city_454_Pm</strain>
        <tissue evidence="1">Whole body</tissue>
    </source>
</reference>
<dbReference type="EMBL" id="KQ459984">
    <property type="protein sequence ID" value="KPJ19109.1"/>
    <property type="molecule type" value="Genomic_DNA"/>
</dbReference>
<keyword evidence="2" id="KW-1185">Reference proteome</keyword>
<dbReference type="InterPro" id="IPR028994">
    <property type="entry name" value="Integrin_alpha_N"/>
</dbReference>